<proteinExistence type="inferred from homology"/>
<sequence length="209" mass="23630">MDLSSDKYVSPSLQHYVIFSNNILASSVVINSTVMHAKESSKQVFHVLTSGQNYYAMKLWFFRNSYKEATIQVMNIEDLNREIHDVANSGHQSSNDEYRVSVHRVGKPQTTQMDTDYISVFGEIHFLLPQFFPDLKSVVVVGDDIVVKEDLSPLWSINMEGKVIGAPSFCSLKLGQLKIIWLRKVSMKVLAVGCLDSTETSLKFTIGRF</sequence>
<dbReference type="Pfam" id="PF01501">
    <property type="entry name" value="Glyco_transf_8"/>
    <property type="match status" value="1"/>
</dbReference>
<dbReference type="PANTHER" id="PTHR32116:SF12">
    <property type="entry name" value="GALACTURONOSYLTRANSFERASE 7-RELATED"/>
    <property type="match status" value="1"/>
</dbReference>
<keyword evidence="4" id="KW-0961">Cell wall biogenesis/degradation</keyword>
<comment type="caution">
    <text evidence="5">The sequence shown here is derived from an EMBL/GenBank/DDBJ whole genome shotgun (WGS) entry which is preliminary data.</text>
</comment>
<accession>A0AA41VJL7</accession>
<keyword evidence="3 4" id="KW-0328">Glycosyltransferase</keyword>
<dbReference type="GO" id="GO:0000139">
    <property type="term" value="C:Golgi membrane"/>
    <property type="evidence" value="ECO:0007669"/>
    <property type="project" value="UniProtKB-SubCell"/>
</dbReference>
<name>A0AA41VJL7_PAPNU</name>
<dbReference type="InterPro" id="IPR029993">
    <property type="entry name" value="GAUT"/>
</dbReference>
<keyword evidence="6" id="KW-1185">Reference proteome</keyword>
<protein>
    <recommendedName>
        <fullName evidence="4">Hexosyltransferase</fullName>
        <ecNumber evidence="4">2.4.1.-</ecNumber>
    </recommendedName>
</protein>
<comment type="similarity">
    <text evidence="2 4">Belongs to the glycosyltransferase 8 family.</text>
</comment>
<comment type="subcellular location">
    <subcellularLocation>
        <location evidence="4">Golgi apparatus membrane</location>
        <topology evidence="4">Single-pass type II membrane protein</topology>
    </subcellularLocation>
</comment>
<dbReference type="AlphaFoldDB" id="A0AA41VJL7"/>
<evidence type="ECO:0000256" key="1">
    <source>
        <dbReference type="ARBA" id="ARBA00004877"/>
    </source>
</evidence>
<organism evidence="5 6">
    <name type="scientific">Papaver nudicaule</name>
    <name type="common">Iceland poppy</name>
    <dbReference type="NCBI Taxonomy" id="74823"/>
    <lineage>
        <taxon>Eukaryota</taxon>
        <taxon>Viridiplantae</taxon>
        <taxon>Streptophyta</taxon>
        <taxon>Embryophyta</taxon>
        <taxon>Tracheophyta</taxon>
        <taxon>Spermatophyta</taxon>
        <taxon>Magnoliopsida</taxon>
        <taxon>Ranunculales</taxon>
        <taxon>Papaveraceae</taxon>
        <taxon>Papaveroideae</taxon>
        <taxon>Papaver</taxon>
    </lineage>
</organism>
<dbReference type="EC" id="2.4.1.-" evidence="4"/>
<keyword evidence="3 4" id="KW-0808">Transferase</keyword>
<comment type="pathway">
    <text evidence="1 4">Glycan metabolism; pectin biosynthesis.</text>
</comment>
<evidence type="ECO:0000313" key="5">
    <source>
        <dbReference type="EMBL" id="MCL7042308.1"/>
    </source>
</evidence>
<evidence type="ECO:0000256" key="4">
    <source>
        <dbReference type="RuleBase" id="RU362027"/>
    </source>
</evidence>
<evidence type="ECO:0000313" key="6">
    <source>
        <dbReference type="Proteomes" id="UP001177140"/>
    </source>
</evidence>
<reference evidence="5" key="1">
    <citation type="submission" date="2022-03" db="EMBL/GenBank/DDBJ databases">
        <title>A functionally conserved STORR gene fusion in Papaver species that diverged 16.8 million years ago.</title>
        <authorList>
            <person name="Catania T."/>
        </authorList>
    </citation>
    <scope>NUCLEOTIDE SEQUENCE</scope>
    <source>
        <strain evidence="5">S-191538</strain>
    </source>
</reference>
<dbReference type="EMBL" id="JAJJMA010233811">
    <property type="protein sequence ID" value="MCL7042308.1"/>
    <property type="molecule type" value="Genomic_DNA"/>
</dbReference>
<dbReference type="PANTHER" id="PTHR32116">
    <property type="entry name" value="GALACTURONOSYLTRANSFERASE 4-RELATED"/>
    <property type="match status" value="1"/>
</dbReference>
<evidence type="ECO:0000256" key="3">
    <source>
        <dbReference type="ARBA" id="ARBA00022676"/>
    </source>
</evidence>
<dbReference type="Gene3D" id="3.90.550.10">
    <property type="entry name" value="Spore Coat Polysaccharide Biosynthesis Protein SpsA, Chain A"/>
    <property type="match status" value="1"/>
</dbReference>
<dbReference type="GO" id="GO:0071555">
    <property type="term" value="P:cell wall organization"/>
    <property type="evidence" value="ECO:0007669"/>
    <property type="project" value="UniProtKB-KW"/>
</dbReference>
<keyword evidence="4" id="KW-0333">Golgi apparatus</keyword>
<dbReference type="InterPro" id="IPR029044">
    <property type="entry name" value="Nucleotide-diphossugar_trans"/>
</dbReference>
<dbReference type="InterPro" id="IPR002495">
    <property type="entry name" value="Glyco_trans_8"/>
</dbReference>
<dbReference type="Proteomes" id="UP001177140">
    <property type="component" value="Unassembled WGS sequence"/>
</dbReference>
<dbReference type="GO" id="GO:0047262">
    <property type="term" value="F:polygalacturonate 4-alpha-galacturonosyltransferase activity"/>
    <property type="evidence" value="ECO:0007669"/>
    <property type="project" value="InterPro"/>
</dbReference>
<dbReference type="SUPFAM" id="SSF53448">
    <property type="entry name" value="Nucleotide-diphospho-sugar transferases"/>
    <property type="match status" value="1"/>
</dbReference>
<gene>
    <name evidence="5" type="ORF">MKW94_000478</name>
</gene>
<evidence type="ECO:0000256" key="2">
    <source>
        <dbReference type="ARBA" id="ARBA00006351"/>
    </source>
</evidence>